<evidence type="ECO:0000256" key="2">
    <source>
        <dbReference type="SAM" id="MobiDB-lite"/>
    </source>
</evidence>
<comment type="similarity">
    <text evidence="1">Belongs to the major facilitator superfamily.</text>
</comment>
<keyword evidence="3" id="KW-1133">Transmembrane helix</keyword>
<feature type="transmembrane region" description="Helical" evidence="3">
    <location>
        <begin position="246"/>
        <end position="266"/>
    </location>
</feature>
<feature type="transmembrane region" description="Helical" evidence="3">
    <location>
        <begin position="396"/>
        <end position="416"/>
    </location>
</feature>
<dbReference type="InterPro" id="IPR036259">
    <property type="entry name" value="MFS_trans_sf"/>
</dbReference>
<reference evidence="4 5" key="1">
    <citation type="submission" date="2014-06" db="EMBL/GenBank/DDBJ databases">
        <authorList>
            <person name="Swart Estienne"/>
        </authorList>
    </citation>
    <scope>NUCLEOTIDE SEQUENCE [LARGE SCALE GENOMIC DNA]</scope>
    <source>
        <strain evidence="4 5">130c</strain>
    </source>
</reference>
<feature type="transmembrane region" description="Helical" evidence="3">
    <location>
        <begin position="175"/>
        <end position="199"/>
    </location>
</feature>
<dbReference type="Gene3D" id="1.20.1250.20">
    <property type="entry name" value="MFS general substrate transporter like domains"/>
    <property type="match status" value="1"/>
</dbReference>
<evidence type="ECO:0000256" key="1">
    <source>
        <dbReference type="ARBA" id="ARBA00008335"/>
    </source>
</evidence>
<feature type="transmembrane region" description="Helical" evidence="3">
    <location>
        <begin position="220"/>
        <end position="240"/>
    </location>
</feature>
<protein>
    <recommendedName>
        <fullName evidence="6">Major facilitator superfamily protein</fullName>
    </recommendedName>
</protein>
<feature type="transmembrane region" description="Helical" evidence="3">
    <location>
        <begin position="491"/>
        <end position="513"/>
    </location>
</feature>
<dbReference type="PANTHER" id="PTHR11328:SF28">
    <property type="entry name" value="MAJOR FACILITATOR SUPERFAMILY DOMAIN-CONTAINING PROTEIN 12"/>
    <property type="match status" value="1"/>
</dbReference>
<name>A0A078AF49_STYLE</name>
<feature type="transmembrane region" description="Helical" evidence="3">
    <location>
        <begin position="361"/>
        <end position="384"/>
    </location>
</feature>
<feature type="region of interest" description="Disordered" evidence="2">
    <location>
        <begin position="1"/>
        <end position="20"/>
    </location>
</feature>
<dbReference type="OMA" id="KSDTSEW"/>
<dbReference type="InParanoid" id="A0A078AF49"/>
<evidence type="ECO:0000313" key="4">
    <source>
        <dbReference type="EMBL" id="CDW80446.1"/>
    </source>
</evidence>
<dbReference type="AlphaFoldDB" id="A0A078AF49"/>
<dbReference type="Proteomes" id="UP000039865">
    <property type="component" value="Unassembled WGS sequence"/>
</dbReference>
<dbReference type="EMBL" id="CCKQ01008977">
    <property type="protein sequence ID" value="CDW80446.1"/>
    <property type="molecule type" value="Genomic_DNA"/>
</dbReference>
<accession>A0A078AF49</accession>
<evidence type="ECO:0000256" key="3">
    <source>
        <dbReference type="SAM" id="Phobius"/>
    </source>
</evidence>
<keyword evidence="5" id="KW-1185">Reference proteome</keyword>
<feature type="transmembrane region" description="Helical" evidence="3">
    <location>
        <begin position="148"/>
        <end position="169"/>
    </location>
</feature>
<dbReference type="GO" id="GO:0005886">
    <property type="term" value="C:plasma membrane"/>
    <property type="evidence" value="ECO:0007669"/>
    <property type="project" value="TreeGrafter"/>
</dbReference>
<keyword evidence="3" id="KW-0472">Membrane</keyword>
<sequence>MDTTDDSIQHHSKSVSNMHDPLINKSADISSYMVSVSGEQKITFTAFDGGNTTWDNTAPTIVDYSNVKRDGLGKREVAAYAVGHFNNDLCAAAWFTYVLYYIQDVVGLDPVIAGFAMLSGQIADGITTPIVGFGSDKCKTKIGARAPWYLAGSILVIPSFLGIFIYPGFEGGAQIAYYIILPAIFNVGWACVQISNMAVVNSITFSTQRRDRLISLRNGFTFVANFTVLTSALIIFVILSDPIWQFRVLCFLIVGLGAFSSSFYFITIKEPFLSAEAKRLQKEFKKISRTEYKKEEDNRISARQSMLSSNIKQWYHWFGEGQFYIYGMVYMMVRIAVNVTMSVQPFYLIIVTGFIKTEENPTPIAIALVPLVSYISSMIFSLFFYKKMMNALKNRFIPLFVSIIIISCGSIPYIFLNSESNIRWLVYLLSSIQGVGLAIMLNTATSLISDVIGKDDQSSAFVYGAYSFFDKVANGILIFFITAYFNKKEQPLRYIIGLIPVICSIAAFGLTYLGKVLYSERLAQLSINKK</sequence>
<feature type="transmembrane region" description="Helical" evidence="3">
    <location>
        <begin position="422"/>
        <end position="448"/>
    </location>
</feature>
<dbReference type="SUPFAM" id="SSF103473">
    <property type="entry name" value="MFS general substrate transporter"/>
    <property type="match status" value="1"/>
</dbReference>
<dbReference type="Pfam" id="PF13347">
    <property type="entry name" value="MFS_2"/>
    <property type="match status" value="1"/>
</dbReference>
<feature type="transmembrane region" description="Helical" evidence="3">
    <location>
        <begin position="460"/>
        <end position="485"/>
    </location>
</feature>
<dbReference type="PANTHER" id="PTHR11328">
    <property type="entry name" value="MAJOR FACILITATOR SUPERFAMILY DOMAIN-CONTAINING PROTEIN"/>
    <property type="match status" value="1"/>
</dbReference>
<proteinExistence type="inferred from homology"/>
<dbReference type="InterPro" id="IPR039672">
    <property type="entry name" value="MFS_2"/>
</dbReference>
<evidence type="ECO:0008006" key="6">
    <source>
        <dbReference type="Google" id="ProtNLM"/>
    </source>
</evidence>
<dbReference type="GO" id="GO:0008643">
    <property type="term" value="P:carbohydrate transport"/>
    <property type="evidence" value="ECO:0007669"/>
    <property type="project" value="InterPro"/>
</dbReference>
<evidence type="ECO:0000313" key="5">
    <source>
        <dbReference type="Proteomes" id="UP000039865"/>
    </source>
</evidence>
<organism evidence="4 5">
    <name type="scientific">Stylonychia lemnae</name>
    <name type="common">Ciliate</name>
    <dbReference type="NCBI Taxonomy" id="5949"/>
    <lineage>
        <taxon>Eukaryota</taxon>
        <taxon>Sar</taxon>
        <taxon>Alveolata</taxon>
        <taxon>Ciliophora</taxon>
        <taxon>Intramacronucleata</taxon>
        <taxon>Spirotrichea</taxon>
        <taxon>Stichotrichia</taxon>
        <taxon>Sporadotrichida</taxon>
        <taxon>Oxytrichidae</taxon>
        <taxon>Stylonychinae</taxon>
        <taxon>Stylonychia</taxon>
    </lineage>
</organism>
<dbReference type="GO" id="GO:0015293">
    <property type="term" value="F:symporter activity"/>
    <property type="evidence" value="ECO:0007669"/>
    <property type="project" value="InterPro"/>
</dbReference>
<feature type="transmembrane region" description="Helical" evidence="3">
    <location>
        <begin position="335"/>
        <end position="355"/>
    </location>
</feature>
<gene>
    <name evidence="4" type="primary">Contig8585.g9158</name>
    <name evidence="4" type="ORF">STYLEM_9444</name>
</gene>
<keyword evidence="3" id="KW-0812">Transmembrane</keyword>
<dbReference type="OrthoDB" id="1730117at2759"/>